<evidence type="ECO:0000313" key="1">
    <source>
        <dbReference type="EMBL" id="TKC09691.1"/>
    </source>
</evidence>
<gene>
    <name evidence="1" type="ORF">FA047_06325</name>
</gene>
<dbReference type="PROSITE" id="PS51257">
    <property type="entry name" value="PROKAR_LIPOPROTEIN"/>
    <property type="match status" value="1"/>
</dbReference>
<keyword evidence="2" id="KW-1185">Reference proteome</keyword>
<sequence>MHRSLIILTIFLLGCSTPSRLLTINPIANNNKDVFILSTLIRDHLRQTNGREFSLFELHKNDPLKRISNNFDLIEMKAKGGYISIYFKFSKSRDESEIEFSDQEKEMLVRNNWTEKRFGENYDGEIRFDYGERFYRIKRLVLKRE</sequence>
<dbReference type="OrthoDB" id="123086at117747"/>
<comment type="caution">
    <text evidence="1">The sequence shown here is derived from an EMBL/GenBank/DDBJ whole genome shotgun (WGS) entry which is preliminary data.</text>
</comment>
<dbReference type="RefSeq" id="WP_136835099.1">
    <property type="nucleotide sequence ID" value="NZ_SWBQ01000001.1"/>
</dbReference>
<reference evidence="1 2" key="1">
    <citation type="submission" date="2019-04" db="EMBL/GenBank/DDBJ databases">
        <title>Pedobacter sp. RP-3-15 sp. nov., isolated from Arctic soil.</title>
        <authorList>
            <person name="Dahal R.H."/>
            <person name="Kim D.-U."/>
        </authorList>
    </citation>
    <scope>NUCLEOTIDE SEQUENCE [LARGE SCALE GENOMIC DNA]</scope>
    <source>
        <strain evidence="1 2">RP-3-15</strain>
    </source>
</reference>
<proteinExistence type="predicted"/>
<evidence type="ECO:0000313" key="2">
    <source>
        <dbReference type="Proteomes" id="UP000307244"/>
    </source>
</evidence>
<organism evidence="1 2">
    <name type="scientific">Pedobacter frigoris</name>
    <dbReference type="NCBI Taxonomy" id="2571272"/>
    <lineage>
        <taxon>Bacteria</taxon>
        <taxon>Pseudomonadati</taxon>
        <taxon>Bacteroidota</taxon>
        <taxon>Sphingobacteriia</taxon>
        <taxon>Sphingobacteriales</taxon>
        <taxon>Sphingobacteriaceae</taxon>
        <taxon>Pedobacter</taxon>
    </lineage>
</organism>
<name>A0A4U1CP11_9SPHI</name>
<protein>
    <recommendedName>
        <fullName evidence="3">Lipoprotein</fullName>
    </recommendedName>
</protein>
<dbReference type="AlphaFoldDB" id="A0A4U1CP11"/>
<accession>A0A4U1CP11</accession>
<dbReference type="Proteomes" id="UP000307244">
    <property type="component" value="Unassembled WGS sequence"/>
</dbReference>
<evidence type="ECO:0008006" key="3">
    <source>
        <dbReference type="Google" id="ProtNLM"/>
    </source>
</evidence>
<dbReference type="EMBL" id="SWBQ01000001">
    <property type="protein sequence ID" value="TKC09691.1"/>
    <property type="molecule type" value="Genomic_DNA"/>
</dbReference>